<comment type="caution">
    <text evidence="3">The sequence shown here is derived from an EMBL/GenBank/DDBJ whole genome shotgun (WGS) entry which is preliminary data.</text>
</comment>
<feature type="compositionally biased region" description="Pro residues" evidence="1">
    <location>
        <begin position="314"/>
        <end position="339"/>
    </location>
</feature>
<dbReference type="Proteomes" id="UP001221413">
    <property type="component" value="Unassembled WGS sequence"/>
</dbReference>
<proteinExistence type="predicted"/>
<sequence length="398" mass="44533">MASLPQASKHAMSCFKKTDVVYVNWAPEAPTWDEVICDLVLRMILAVFCLATTTIAIVATPFAELSTGESFVKGVAPFLLIWSLACFCSEETRRETAMITGLVLSQPLASSRSKLHLLRALLTIMTTPVVMFARGVATMKRLLVRDVYSPLSNIWTRLRWYCTSVFTLGGTDNELVVAVQVLLASCLMVYCLAILLAIGVVLYGPSVFDMWVRARYWWTRVVDGVRGQTRGQQPLPDSVTIRRRPRRTTTEKPTAWTSEGLPIYDQPDCQPPFLRGSPSRHSLRGPNVAMSNLWTVQRRVGEWQRRPVPDNQPSRPPSSVPPVCSPPPPPPPSRMPPPRSDSVSALPPQLQLSELQLPLVVSAGSGQELAYVKWGLRYKDRPRSKYHQAPRYDLVRLL</sequence>
<reference evidence="3" key="1">
    <citation type="submission" date="2023-01" db="EMBL/GenBank/DDBJ databases">
        <title>The chitinases involved in constricting ring structure development in the nematode-trapping fungus Drechslerella dactyloides.</title>
        <authorList>
            <person name="Wang R."/>
            <person name="Zhang L."/>
            <person name="Tang P."/>
            <person name="Li S."/>
            <person name="Liang L."/>
        </authorList>
    </citation>
    <scope>NUCLEOTIDE SEQUENCE</scope>
    <source>
        <strain evidence="3">YMF1.00031</strain>
    </source>
</reference>
<feature type="transmembrane region" description="Helical" evidence="2">
    <location>
        <begin position="175"/>
        <end position="203"/>
    </location>
</feature>
<feature type="region of interest" description="Disordered" evidence="1">
    <location>
        <begin position="303"/>
        <end position="346"/>
    </location>
</feature>
<feature type="region of interest" description="Disordered" evidence="1">
    <location>
        <begin position="229"/>
        <end position="269"/>
    </location>
</feature>
<evidence type="ECO:0000313" key="3">
    <source>
        <dbReference type="EMBL" id="KAJ6262654.1"/>
    </source>
</evidence>
<keyword evidence="2" id="KW-0812">Transmembrane</keyword>
<keyword evidence="2" id="KW-1133">Transmembrane helix</keyword>
<protein>
    <submittedName>
        <fullName evidence="3">Uncharacterized protein</fullName>
    </submittedName>
</protein>
<dbReference type="AlphaFoldDB" id="A0AAD6J310"/>
<keyword evidence="2" id="KW-0472">Membrane</keyword>
<feature type="transmembrane region" description="Helical" evidence="2">
    <location>
        <begin position="39"/>
        <end position="59"/>
    </location>
</feature>
<evidence type="ECO:0000313" key="4">
    <source>
        <dbReference type="Proteomes" id="UP001221413"/>
    </source>
</evidence>
<keyword evidence="4" id="KW-1185">Reference proteome</keyword>
<evidence type="ECO:0000256" key="1">
    <source>
        <dbReference type="SAM" id="MobiDB-lite"/>
    </source>
</evidence>
<organism evidence="3 4">
    <name type="scientific">Drechslerella dactyloides</name>
    <name type="common">Nematode-trapping fungus</name>
    <name type="synonym">Arthrobotrys dactyloides</name>
    <dbReference type="NCBI Taxonomy" id="74499"/>
    <lineage>
        <taxon>Eukaryota</taxon>
        <taxon>Fungi</taxon>
        <taxon>Dikarya</taxon>
        <taxon>Ascomycota</taxon>
        <taxon>Pezizomycotina</taxon>
        <taxon>Orbiliomycetes</taxon>
        <taxon>Orbiliales</taxon>
        <taxon>Orbiliaceae</taxon>
        <taxon>Drechslerella</taxon>
    </lineage>
</organism>
<dbReference type="EMBL" id="JAQGDS010000003">
    <property type="protein sequence ID" value="KAJ6262654.1"/>
    <property type="molecule type" value="Genomic_DNA"/>
</dbReference>
<feature type="transmembrane region" description="Helical" evidence="2">
    <location>
        <begin position="117"/>
        <end position="137"/>
    </location>
</feature>
<accession>A0AAD6J310</accession>
<evidence type="ECO:0000256" key="2">
    <source>
        <dbReference type="SAM" id="Phobius"/>
    </source>
</evidence>
<gene>
    <name evidence="3" type="ORF">Dda_3466</name>
</gene>
<name>A0AAD6J310_DREDA</name>